<feature type="region of interest" description="Disordered" evidence="2">
    <location>
        <begin position="1"/>
        <end position="39"/>
    </location>
</feature>
<dbReference type="Proteomes" id="UP000036403">
    <property type="component" value="Unassembled WGS sequence"/>
</dbReference>
<dbReference type="OrthoDB" id="10050612at2759"/>
<keyword evidence="1" id="KW-0175">Coiled coil</keyword>
<dbReference type="EMBL" id="LBMM01008854">
    <property type="protein sequence ID" value="KMQ88584.1"/>
    <property type="molecule type" value="Genomic_DNA"/>
</dbReference>
<organism evidence="3 4">
    <name type="scientific">Lasius niger</name>
    <name type="common">Black garden ant</name>
    <dbReference type="NCBI Taxonomy" id="67767"/>
    <lineage>
        <taxon>Eukaryota</taxon>
        <taxon>Metazoa</taxon>
        <taxon>Ecdysozoa</taxon>
        <taxon>Arthropoda</taxon>
        <taxon>Hexapoda</taxon>
        <taxon>Insecta</taxon>
        <taxon>Pterygota</taxon>
        <taxon>Neoptera</taxon>
        <taxon>Endopterygota</taxon>
        <taxon>Hymenoptera</taxon>
        <taxon>Apocrita</taxon>
        <taxon>Aculeata</taxon>
        <taxon>Formicoidea</taxon>
        <taxon>Formicidae</taxon>
        <taxon>Formicinae</taxon>
        <taxon>Lasius</taxon>
        <taxon>Lasius</taxon>
    </lineage>
</organism>
<accession>A0A0J7KED9</accession>
<evidence type="ECO:0000256" key="1">
    <source>
        <dbReference type="SAM" id="Coils"/>
    </source>
</evidence>
<protein>
    <submittedName>
        <fullName evidence="3">Uncharacterized protein</fullName>
    </submittedName>
</protein>
<reference evidence="3 4" key="1">
    <citation type="submission" date="2015-04" db="EMBL/GenBank/DDBJ databases">
        <title>Lasius niger genome sequencing.</title>
        <authorList>
            <person name="Konorov E.A."/>
            <person name="Nikitin M.A."/>
            <person name="Kirill M.V."/>
            <person name="Chang P."/>
        </authorList>
    </citation>
    <scope>NUCLEOTIDE SEQUENCE [LARGE SCALE GENOMIC DNA]</scope>
    <source>
        <tissue evidence="3">Whole</tissue>
    </source>
</reference>
<evidence type="ECO:0000313" key="4">
    <source>
        <dbReference type="Proteomes" id="UP000036403"/>
    </source>
</evidence>
<name>A0A0J7KED9_LASNI</name>
<evidence type="ECO:0000256" key="2">
    <source>
        <dbReference type="SAM" id="MobiDB-lite"/>
    </source>
</evidence>
<feature type="coiled-coil region" evidence="1">
    <location>
        <begin position="69"/>
        <end position="103"/>
    </location>
</feature>
<keyword evidence="4" id="KW-1185">Reference proteome</keyword>
<dbReference type="Pfam" id="PF03670">
    <property type="entry name" value="UPF0184"/>
    <property type="match status" value="1"/>
</dbReference>
<gene>
    <name evidence="3" type="ORF">RF55_11903</name>
</gene>
<feature type="compositionally biased region" description="Basic and acidic residues" evidence="2">
    <location>
        <begin position="1"/>
        <end position="23"/>
    </location>
</feature>
<dbReference type="STRING" id="67767.A0A0J7KED9"/>
<proteinExistence type="predicted"/>
<sequence>MQVAEKEMVREEYPASEEGKKDEDMEEIIQPEENNPDNINEEMECTEDEEHSDDISRCLEEDVYSDIGIKALEDELNHLETALDHLERKNDDIHAELIELLQSNREARKQFQESLQIESQQSQ</sequence>
<evidence type="ECO:0000313" key="3">
    <source>
        <dbReference type="EMBL" id="KMQ88584.1"/>
    </source>
</evidence>
<dbReference type="AlphaFoldDB" id="A0A0J7KED9"/>
<comment type="caution">
    <text evidence="3">The sequence shown here is derived from an EMBL/GenBank/DDBJ whole genome shotgun (WGS) entry which is preliminary data.</text>
</comment>
<dbReference type="PaxDb" id="67767-A0A0J7KED9"/>